<feature type="signal peptide" evidence="1">
    <location>
        <begin position="1"/>
        <end position="28"/>
    </location>
</feature>
<evidence type="ECO:0000313" key="2">
    <source>
        <dbReference type="EMBL" id="KKO45160.1"/>
    </source>
</evidence>
<comment type="caution">
    <text evidence="2">The sequence shown here is derived from an EMBL/GenBank/DDBJ whole genome shotgun (WGS) entry which is preliminary data.</text>
</comment>
<keyword evidence="3" id="KW-1185">Reference proteome</keyword>
<accession>A0A0M2V692</accession>
<reference evidence="2 3" key="1">
    <citation type="submission" date="2015-03" db="EMBL/GenBank/DDBJ databases">
        <title>Draft genome sequences of two protease-producing strains of Arsukibacterium isolated from two cold and alkaline environments.</title>
        <authorList>
            <person name="Lylloff J.E."/>
            <person name="Skov L.B."/>
            <person name="Jepsen M."/>
            <person name="Hallin P.F."/>
            <person name="Sorensen S.J."/>
            <person name="Stougaard P."/>
            <person name="Glaring M.A."/>
        </authorList>
    </citation>
    <scope>NUCLEOTIDE SEQUENCE [LARGE SCALE GENOMIC DNA]</scope>
    <source>
        <strain evidence="2 3">GCM72</strain>
    </source>
</reference>
<dbReference type="Proteomes" id="UP000034228">
    <property type="component" value="Unassembled WGS sequence"/>
</dbReference>
<dbReference type="RefSeq" id="WP_046557948.1">
    <property type="nucleotide sequence ID" value="NZ_LAHO01000011.1"/>
</dbReference>
<name>A0A0M2V692_9GAMM</name>
<dbReference type="EMBL" id="LAHO01000011">
    <property type="protein sequence ID" value="KKO45160.1"/>
    <property type="molecule type" value="Genomic_DNA"/>
</dbReference>
<feature type="chain" id="PRO_5005644365" description="DUF2884 family protein" evidence="1">
    <location>
        <begin position="29"/>
        <end position="275"/>
    </location>
</feature>
<keyword evidence="1" id="KW-0732">Signal</keyword>
<dbReference type="PATRIC" id="fig|336831.14.peg.1643"/>
<evidence type="ECO:0000313" key="3">
    <source>
        <dbReference type="Proteomes" id="UP000034228"/>
    </source>
</evidence>
<evidence type="ECO:0008006" key="4">
    <source>
        <dbReference type="Google" id="ProtNLM"/>
    </source>
</evidence>
<proteinExistence type="predicted"/>
<sequence>MKSSLIASAVVCGILSLSALVLSNSAMAHSNHSCNIEFDKDLVIDSSSVQLQDNGKTLWQINKDGQLSLNGKTILVNNDTRLLLRDYQAGIRSQTSQTVALVEDALLMANEALTTVLNELTGKSLDDYPAMQKALSKISDAANQVVVQDGDNTYLYGSRLHNIDQAFGPEFEQAIEEAVSQSMGNIMLLVGKAMVSGEGSFEQRMEAFGQRMEKFGENLEARMELKASALEQRGEAICAQVTTLDALETRIQQQIPAMQQYDLFNNGNSALSVRR</sequence>
<dbReference type="OrthoDB" id="6399077at2"/>
<protein>
    <recommendedName>
        <fullName evidence="4">DUF2884 family protein</fullName>
    </recommendedName>
</protein>
<dbReference type="Pfam" id="PF11101">
    <property type="entry name" value="DUF2884"/>
    <property type="match status" value="1"/>
</dbReference>
<gene>
    <name evidence="2" type="ORF">WG68_12085</name>
</gene>
<evidence type="ECO:0000256" key="1">
    <source>
        <dbReference type="SAM" id="SignalP"/>
    </source>
</evidence>
<dbReference type="InterPro" id="IPR021307">
    <property type="entry name" value="DUF2884"/>
</dbReference>
<organism evidence="2 3">
    <name type="scientific">Arsukibacterium ikkense</name>
    <dbReference type="NCBI Taxonomy" id="336831"/>
    <lineage>
        <taxon>Bacteria</taxon>
        <taxon>Pseudomonadati</taxon>
        <taxon>Pseudomonadota</taxon>
        <taxon>Gammaproteobacteria</taxon>
        <taxon>Chromatiales</taxon>
        <taxon>Chromatiaceae</taxon>
        <taxon>Arsukibacterium</taxon>
    </lineage>
</organism>
<dbReference type="AlphaFoldDB" id="A0A0M2V692"/>